<dbReference type="Proteomes" id="UP000053099">
    <property type="component" value="Unassembled WGS sequence"/>
</dbReference>
<accession>A0A0N0IRQ3</accession>
<feature type="chain" id="PRO_5005851674" evidence="1">
    <location>
        <begin position="18"/>
        <end position="162"/>
    </location>
</feature>
<protein>
    <submittedName>
        <fullName evidence="2">Uncharacterized protein</fullName>
    </submittedName>
</protein>
<organism evidence="2 3">
    <name type="scientific">Thermus scotoductus</name>
    <dbReference type="NCBI Taxonomy" id="37636"/>
    <lineage>
        <taxon>Bacteria</taxon>
        <taxon>Thermotogati</taxon>
        <taxon>Deinococcota</taxon>
        <taxon>Deinococci</taxon>
        <taxon>Thermales</taxon>
        <taxon>Thermaceae</taxon>
        <taxon>Thermus</taxon>
    </lineage>
</organism>
<reference evidence="2 3" key="1">
    <citation type="submission" date="2015-09" db="EMBL/GenBank/DDBJ databases">
        <title>Draft genome sequence of Thermus scotoductus strain K1 isolated from a geothermal spring in Nagorno-Karabakh, Armenia.</title>
        <authorList>
            <person name="Saghatelyan A."/>
            <person name="Poghosyan L."/>
            <person name="Panosyan H."/>
            <person name="Birkeland N.-K."/>
        </authorList>
    </citation>
    <scope>NUCLEOTIDE SEQUENCE [LARGE SCALE GENOMIC DNA]</scope>
    <source>
        <strain evidence="2 3">K1</strain>
    </source>
</reference>
<evidence type="ECO:0000313" key="3">
    <source>
        <dbReference type="Proteomes" id="UP000053099"/>
    </source>
</evidence>
<sequence>MRSWLTAFLLLVTPALAQATWIVQTLIPETIALRTPTTQIAFELQDYPPKAFPATYPASNLEGGILPVQVFSNAPGVWSLLLQIPDLKDQNGVLLLPARQVLYRVNGGLWLRADGTPQIIYTQAGPTGDWLEIHLEFALELLGNERAGSYVVQALVTALRQP</sequence>
<proteinExistence type="predicted"/>
<gene>
    <name evidence="2" type="ORF">AN926_01155</name>
</gene>
<dbReference type="PATRIC" id="fig|37636.3.peg.1393"/>
<keyword evidence="1" id="KW-0732">Signal</keyword>
<evidence type="ECO:0000313" key="2">
    <source>
        <dbReference type="EMBL" id="KPD32837.1"/>
    </source>
</evidence>
<feature type="signal peptide" evidence="1">
    <location>
        <begin position="1"/>
        <end position="17"/>
    </location>
</feature>
<comment type="caution">
    <text evidence="2">The sequence shown here is derived from an EMBL/GenBank/DDBJ whole genome shotgun (WGS) entry which is preliminary data.</text>
</comment>
<dbReference type="AlphaFoldDB" id="A0A0N0IRQ3"/>
<dbReference type="EMBL" id="LJJR01000004">
    <property type="protein sequence ID" value="KPD32837.1"/>
    <property type="molecule type" value="Genomic_DNA"/>
</dbReference>
<name>A0A0N0IRQ3_THESC</name>
<evidence type="ECO:0000256" key="1">
    <source>
        <dbReference type="SAM" id="SignalP"/>
    </source>
</evidence>